<protein>
    <submittedName>
        <fullName evidence="1">Uncharacterized protein</fullName>
    </submittedName>
</protein>
<proteinExistence type="predicted"/>
<evidence type="ECO:0000313" key="1">
    <source>
        <dbReference type="EMBL" id="KAK7505342.1"/>
    </source>
</evidence>
<dbReference type="AlphaFoldDB" id="A0ABD0M122"/>
<organism evidence="1 2">
    <name type="scientific">Batillaria attramentaria</name>
    <dbReference type="NCBI Taxonomy" id="370345"/>
    <lineage>
        <taxon>Eukaryota</taxon>
        <taxon>Metazoa</taxon>
        <taxon>Spiralia</taxon>
        <taxon>Lophotrochozoa</taxon>
        <taxon>Mollusca</taxon>
        <taxon>Gastropoda</taxon>
        <taxon>Caenogastropoda</taxon>
        <taxon>Sorbeoconcha</taxon>
        <taxon>Cerithioidea</taxon>
        <taxon>Batillariidae</taxon>
        <taxon>Batillaria</taxon>
    </lineage>
</organism>
<gene>
    <name evidence="1" type="ORF">BaRGS_00003504</name>
</gene>
<keyword evidence="2" id="KW-1185">Reference proteome</keyword>
<sequence>MGGKNAALISTLQLDRNKKFRLIKHPDLYKPTTLPHHGGQLNAGLLGFLLMAAGRCLYSATWPKMARSMDTCSMPQIQNWAGASRRMKYTVLKMSPHVQKPTIFLLQETVRTTLGWG</sequence>
<name>A0ABD0M122_9CAEN</name>
<evidence type="ECO:0000313" key="2">
    <source>
        <dbReference type="Proteomes" id="UP001519460"/>
    </source>
</evidence>
<dbReference type="EMBL" id="JACVVK020000011">
    <property type="protein sequence ID" value="KAK7505342.1"/>
    <property type="molecule type" value="Genomic_DNA"/>
</dbReference>
<comment type="caution">
    <text evidence="1">The sequence shown here is derived from an EMBL/GenBank/DDBJ whole genome shotgun (WGS) entry which is preliminary data.</text>
</comment>
<accession>A0ABD0M122</accession>
<reference evidence="1 2" key="1">
    <citation type="journal article" date="2023" name="Sci. Data">
        <title>Genome assembly of the Korean intertidal mud-creeper Batillaria attramentaria.</title>
        <authorList>
            <person name="Patra A.K."/>
            <person name="Ho P.T."/>
            <person name="Jun S."/>
            <person name="Lee S.J."/>
            <person name="Kim Y."/>
            <person name="Won Y.J."/>
        </authorList>
    </citation>
    <scope>NUCLEOTIDE SEQUENCE [LARGE SCALE GENOMIC DNA]</scope>
    <source>
        <strain evidence="1">Wonlab-2016</strain>
    </source>
</reference>
<dbReference type="Proteomes" id="UP001519460">
    <property type="component" value="Unassembled WGS sequence"/>
</dbReference>